<reference evidence="1 2" key="1">
    <citation type="submission" date="2016-12" db="EMBL/GenBank/DDBJ databases">
        <title>Genome sequencing of Methylocaldum marinum.</title>
        <authorList>
            <person name="Takeuchi M."/>
            <person name="Kamagata Y."/>
            <person name="Hiraoka S."/>
            <person name="Oshima K."/>
            <person name="Hattori M."/>
            <person name="Iwasaki W."/>
        </authorList>
    </citation>
    <scope>NUCLEOTIDE SEQUENCE [LARGE SCALE GENOMIC DNA]</scope>
    <source>
        <strain evidence="1 2">S8</strain>
    </source>
</reference>
<dbReference type="OrthoDB" id="190500at2"/>
<organism evidence="1 2">
    <name type="scientific">Methylocaldum marinum</name>
    <dbReference type="NCBI Taxonomy" id="1432792"/>
    <lineage>
        <taxon>Bacteria</taxon>
        <taxon>Pseudomonadati</taxon>
        <taxon>Pseudomonadota</taxon>
        <taxon>Gammaproteobacteria</taxon>
        <taxon>Methylococcales</taxon>
        <taxon>Methylococcaceae</taxon>
        <taxon>Methylocaldum</taxon>
    </lineage>
</organism>
<dbReference type="KEGG" id="mmai:sS8_4137"/>
<sequence length="357" mass="39949">MQKLELTVRFNTPAFLGNAEQNGQWRTPPFKALLRQWWRIAVAKDLTYDCERLRIAEGRLFGTAGDGDSRQSAIRLRLDRWDEGKLKNALWPGKDETKCTHPEVSGKGMPVGAELYLGYGPLTYNKARKQTTLKAEAAIQPNESAKLFIAWPKDETATVDALKLVHWFGSIGGRSRNGWGSLAFDHDIESTEIPDASDPLIGRIAMPLDRCLTRDWPHALGQDARGLMIWKSQQTFATWRDAMTALAKAKIGFRTDLKFTAGKNGPFESRHLLAYPVTNHNVGKFPTEARLANQLRFKVARTANGKFVAVIFHLPCALPHELAQKLGPSKPSPEKQAAIWCRVHAWLDAPASGFQRI</sequence>
<protein>
    <recommendedName>
        <fullName evidence="3">CRISPR-associated RAMP protein, Cmr1 family</fullName>
    </recommendedName>
</protein>
<gene>
    <name evidence="1" type="ORF">sS8_4137</name>
</gene>
<evidence type="ECO:0008006" key="3">
    <source>
        <dbReference type="Google" id="ProtNLM"/>
    </source>
</evidence>
<proteinExistence type="predicted"/>
<dbReference type="RefSeq" id="WP_119631310.1">
    <property type="nucleotide sequence ID" value="NZ_AP017928.1"/>
</dbReference>
<accession>A0A250KWS1</accession>
<name>A0A250KWS1_9GAMM</name>
<dbReference type="Proteomes" id="UP000266313">
    <property type="component" value="Chromosome"/>
</dbReference>
<evidence type="ECO:0000313" key="1">
    <source>
        <dbReference type="EMBL" id="BBA36067.1"/>
    </source>
</evidence>
<evidence type="ECO:0000313" key="2">
    <source>
        <dbReference type="Proteomes" id="UP000266313"/>
    </source>
</evidence>
<dbReference type="AlphaFoldDB" id="A0A250KWS1"/>
<dbReference type="EMBL" id="AP017928">
    <property type="protein sequence ID" value="BBA36067.1"/>
    <property type="molecule type" value="Genomic_DNA"/>
</dbReference>
<keyword evidence="2" id="KW-1185">Reference proteome</keyword>